<accession>A0ABQ5XEW2</accession>
<gene>
    <name evidence="1" type="ORF">GCM10007898_25400</name>
</gene>
<comment type="caution">
    <text evidence="1">The sequence shown here is derived from an EMBL/GenBank/DDBJ whole genome shotgun (WGS) entry which is preliminary data.</text>
</comment>
<organism evidence="1 2">
    <name type="scientific">Dyella flagellata</name>
    <dbReference type="NCBI Taxonomy" id="1867833"/>
    <lineage>
        <taxon>Bacteria</taxon>
        <taxon>Pseudomonadati</taxon>
        <taxon>Pseudomonadota</taxon>
        <taxon>Gammaproteobacteria</taxon>
        <taxon>Lysobacterales</taxon>
        <taxon>Rhodanobacteraceae</taxon>
        <taxon>Dyella</taxon>
    </lineage>
</organism>
<name>A0ABQ5XEW2_9GAMM</name>
<evidence type="ECO:0000313" key="2">
    <source>
        <dbReference type="Proteomes" id="UP001156627"/>
    </source>
</evidence>
<dbReference type="Proteomes" id="UP001156627">
    <property type="component" value="Unassembled WGS sequence"/>
</dbReference>
<proteinExistence type="predicted"/>
<protein>
    <submittedName>
        <fullName evidence="1">Uncharacterized protein</fullName>
    </submittedName>
</protein>
<sequence>MDVRKTTLSDMGGPSQQEWKSGALGRHLSSIAVFFVSWCVTYSRVYVNGDDVVHMQGSYGKSIFLPSFKPDWIPNRVFDMYGRNLLVHLFDMIYFPVKSLFGVDFFLFF</sequence>
<keyword evidence="2" id="KW-1185">Reference proteome</keyword>
<dbReference type="EMBL" id="BSOA01000027">
    <property type="protein sequence ID" value="GLQ88969.1"/>
    <property type="molecule type" value="Genomic_DNA"/>
</dbReference>
<evidence type="ECO:0000313" key="1">
    <source>
        <dbReference type="EMBL" id="GLQ88969.1"/>
    </source>
</evidence>
<dbReference type="RefSeq" id="WP_284332409.1">
    <property type="nucleotide sequence ID" value="NZ_BSOA01000027.1"/>
</dbReference>
<reference evidence="2" key="1">
    <citation type="journal article" date="2019" name="Int. J. Syst. Evol. Microbiol.">
        <title>The Global Catalogue of Microorganisms (GCM) 10K type strain sequencing project: providing services to taxonomists for standard genome sequencing and annotation.</title>
        <authorList>
            <consortium name="The Broad Institute Genomics Platform"/>
            <consortium name="The Broad Institute Genome Sequencing Center for Infectious Disease"/>
            <person name="Wu L."/>
            <person name="Ma J."/>
        </authorList>
    </citation>
    <scope>NUCLEOTIDE SEQUENCE [LARGE SCALE GENOMIC DNA]</scope>
    <source>
        <strain evidence="2">NBRC 111981</strain>
    </source>
</reference>